<evidence type="ECO:0000313" key="10">
    <source>
        <dbReference type="EMBL" id="OTF85392.1"/>
    </source>
</evidence>
<keyword evidence="5 8" id="KW-0378">Hydrolase</keyword>
<evidence type="ECO:0000256" key="6">
    <source>
        <dbReference type="ARBA" id="ARBA00023295"/>
    </source>
</evidence>
<gene>
    <name evidence="10" type="ORF">HannXRQ_Chr17g0539441</name>
</gene>
<dbReference type="STRING" id="4232.A0A251RM60"/>
<evidence type="ECO:0000256" key="7">
    <source>
        <dbReference type="ARBA" id="ARBA00023316"/>
    </source>
</evidence>
<organism evidence="10 11">
    <name type="scientific">Helianthus annuus</name>
    <name type="common">Common sunflower</name>
    <dbReference type="NCBI Taxonomy" id="4232"/>
    <lineage>
        <taxon>Eukaryota</taxon>
        <taxon>Viridiplantae</taxon>
        <taxon>Streptophyta</taxon>
        <taxon>Embryophyta</taxon>
        <taxon>Tracheophyta</taxon>
        <taxon>Spermatophyta</taxon>
        <taxon>Magnoliopsida</taxon>
        <taxon>eudicotyledons</taxon>
        <taxon>Gunneridae</taxon>
        <taxon>Pentapetalae</taxon>
        <taxon>asterids</taxon>
        <taxon>campanulids</taxon>
        <taxon>Asterales</taxon>
        <taxon>Asteraceae</taxon>
        <taxon>Asteroideae</taxon>
        <taxon>Heliantheae alliance</taxon>
        <taxon>Heliantheae</taxon>
        <taxon>Helianthus</taxon>
    </lineage>
</organism>
<dbReference type="InterPro" id="IPR011050">
    <property type="entry name" value="Pectin_lyase_fold/virulence"/>
</dbReference>
<keyword evidence="4" id="KW-0964">Secreted</keyword>
<dbReference type="GO" id="GO:0046983">
    <property type="term" value="F:protein dimerization activity"/>
    <property type="evidence" value="ECO:0007669"/>
    <property type="project" value="InterPro"/>
</dbReference>
<dbReference type="GO" id="GO:0005975">
    <property type="term" value="P:carbohydrate metabolic process"/>
    <property type="evidence" value="ECO:0007669"/>
    <property type="project" value="InterPro"/>
</dbReference>
<evidence type="ECO:0000256" key="2">
    <source>
        <dbReference type="ARBA" id="ARBA00008834"/>
    </source>
</evidence>
<dbReference type="GO" id="GO:0071555">
    <property type="term" value="P:cell wall organization"/>
    <property type="evidence" value="ECO:0007669"/>
    <property type="project" value="UniProtKB-KW"/>
</dbReference>
<keyword evidence="3" id="KW-0134">Cell wall</keyword>
<dbReference type="InterPro" id="IPR000743">
    <property type="entry name" value="Glyco_hydro_28"/>
</dbReference>
<feature type="domain" description="HAT C-terminal dimerisation" evidence="9">
    <location>
        <begin position="37"/>
        <end position="93"/>
    </location>
</feature>
<accession>A0A251RM60</accession>
<proteinExistence type="inferred from homology"/>
<evidence type="ECO:0000259" key="9">
    <source>
        <dbReference type="Pfam" id="PF05699"/>
    </source>
</evidence>
<evidence type="ECO:0000256" key="3">
    <source>
        <dbReference type="ARBA" id="ARBA00022512"/>
    </source>
</evidence>
<name>A0A251RM60_HELAN</name>
<dbReference type="Pfam" id="PF05699">
    <property type="entry name" value="Dimer_Tnp_hAT"/>
    <property type="match status" value="1"/>
</dbReference>
<dbReference type="SUPFAM" id="SSF51126">
    <property type="entry name" value="Pectin lyase-like"/>
    <property type="match status" value="1"/>
</dbReference>
<dbReference type="Pfam" id="PF00295">
    <property type="entry name" value="Glyco_hydro_28"/>
    <property type="match status" value="1"/>
</dbReference>
<sequence length="251" mass="27960">MPLPRLEPGTCGKRWVSVANWATLSDLARLMVETGTHISCPLVYRVVKLALLVPVATATVERCFSKLKLVKTDLRNRMGQEFLNNAMVCAVEKDFLHEVKDENTHWPANLFLAQGGSGYVRAVRYKNVQMQDVANPIIIDQFYCDSPKRCQNQTSAVEISQIVYENISGTSKSPNAIKFACSDTVPCTNIALNNIKLKRTDGKSAQTFCNSVMGFAIGHIEPPADCLMPVNNSFCDTETKLNREYLIHSEL</sequence>
<dbReference type="Proteomes" id="UP000215914">
    <property type="component" value="Chromosome 17"/>
</dbReference>
<comment type="similarity">
    <text evidence="2 8">Belongs to the glycosyl hydrolase 28 family.</text>
</comment>
<evidence type="ECO:0000256" key="8">
    <source>
        <dbReference type="RuleBase" id="RU361169"/>
    </source>
</evidence>
<dbReference type="Gene3D" id="2.160.20.10">
    <property type="entry name" value="Single-stranded right-handed beta-helix, Pectin lyase-like"/>
    <property type="match status" value="1"/>
</dbReference>
<dbReference type="InterPro" id="IPR012334">
    <property type="entry name" value="Pectin_lyas_fold"/>
</dbReference>
<protein>
    <submittedName>
        <fullName evidence="10">Putative glycoside hydrolase, family 28</fullName>
    </submittedName>
</protein>
<dbReference type="InterPro" id="IPR012337">
    <property type="entry name" value="RNaseH-like_sf"/>
</dbReference>
<keyword evidence="11" id="KW-1185">Reference proteome</keyword>
<dbReference type="InterPro" id="IPR008906">
    <property type="entry name" value="HATC_C_dom"/>
</dbReference>
<dbReference type="AlphaFoldDB" id="A0A251RM60"/>
<evidence type="ECO:0000313" key="11">
    <source>
        <dbReference type="Proteomes" id="UP000215914"/>
    </source>
</evidence>
<dbReference type="EMBL" id="CM007906">
    <property type="protein sequence ID" value="OTF85392.1"/>
    <property type="molecule type" value="Genomic_DNA"/>
</dbReference>
<dbReference type="InParanoid" id="A0A251RM60"/>
<evidence type="ECO:0000256" key="5">
    <source>
        <dbReference type="ARBA" id="ARBA00022801"/>
    </source>
</evidence>
<dbReference type="PANTHER" id="PTHR31375">
    <property type="match status" value="1"/>
</dbReference>
<evidence type="ECO:0000256" key="4">
    <source>
        <dbReference type="ARBA" id="ARBA00022525"/>
    </source>
</evidence>
<reference evidence="11" key="1">
    <citation type="journal article" date="2017" name="Nature">
        <title>The sunflower genome provides insights into oil metabolism, flowering and Asterid evolution.</title>
        <authorList>
            <person name="Badouin H."/>
            <person name="Gouzy J."/>
            <person name="Grassa C.J."/>
            <person name="Murat F."/>
            <person name="Staton S.E."/>
            <person name="Cottret L."/>
            <person name="Lelandais-Briere C."/>
            <person name="Owens G.L."/>
            <person name="Carrere S."/>
            <person name="Mayjonade B."/>
            <person name="Legrand L."/>
            <person name="Gill N."/>
            <person name="Kane N.C."/>
            <person name="Bowers J.E."/>
            <person name="Hubner S."/>
            <person name="Bellec A."/>
            <person name="Berard A."/>
            <person name="Berges H."/>
            <person name="Blanchet N."/>
            <person name="Boniface M.C."/>
            <person name="Brunel D."/>
            <person name="Catrice O."/>
            <person name="Chaidir N."/>
            <person name="Claudel C."/>
            <person name="Donnadieu C."/>
            <person name="Faraut T."/>
            <person name="Fievet G."/>
            <person name="Helmstetter N."/>
            <person name="King M."/>
            <person name="Knapp S.J."/>
            <person name="Lai Z."/>
            <person name="Le Paslier M.C."/>
            <person name="Lippi Y."/>
            <person name="Lorenzon L."/>
            <person name="Mandel J.R."/>
            <person name="Marage G."/>
            <person name="Marchand G."/>
            <person name="Marquand E."/>
            <person name="Bret-Mestries E."/>
            <person name="Morien E."/>
            <person name="Nambeesan S."/>
            <person name="Nguyen T."/>
            <person name="Pegot-Espagnet P."/>
            <person name="Pouilly N."/>
            <person name="Raftis F."/>
            <person name="Sallet E."/>
            <person name="Schiex T."/>
            <person name="Thomas J."/>
            <person name="Vandecasteele C."/>
            <person name="Vares D."/>
            <person name="Vear F."/>
            <person name="Vautrin S."/>
            <person name="Crespi M."/>
            <person name="Mangin B."/>
            <person name="Burke J.M."/>
            <person name="Salse J."/>
            <person name="Munos S."/>
            <person name="Vincourt P."/>
            <person name="Rieseberg L.H."/>
            <person name="Langlade N.B."/>
        </authorList>
    </citation>
    <scope>NUCLEOTIDE SEQUENCE [LARGE SCALE GENOMIC DNA]</scope>
    <source>
        <strain evidence="11">cv. SF193</strain>
    </source>
</reference>
<comment type="subcellular location">
    <subcellularLocation>
        <location evidence="1">Secreted</location>
        <location evidence="1">Cell wall</location>
    </subcellularLocation>
</comment>
<keyword evidence="6 8" id="KW-0326">Glycosidase</keyword>
<dbReference type="SUPFAM" id="SSF53098">
    <property type="entry name" value="Ribonuclease H-like"/>
    <property type="match status" value="1"/>
</dbReference>
<evidence type="ECO:0000256" key="1">
    <source>
        <dbReference type="ARBA" id="ARBA00004191"/>
    </source>
</evidence>
<keyword evidence="7" id="KW-0961">Cell wall biogenesis/degradation</keyword>
<dbReference type="GO" id="GO:0004650">
    <property type="term" value="F:polygalacturonase activity"/>
    <property type="evidence" value="ECO:0007669"/>
    <property type="project" value="InterPro"/>
</dbReference>